<evidence type="ECO:0000313" key="4">
    <source>
        <dbReference type="Proteomes" id="UP000235122"/>
    </source>
</evidence>
<keyword evidence="1" id="KW-0812">Transmembrane</keyword>
<organism evidence="3 4">
    <name type="scientific">Winkia neuii</name>
    <dbReference type="NCBI Taxonomy" id="33007"/>
    <lineage>
        <taxon>Bacteria</taxon>
        <taxon>Bacillati</taxon>
        <taxon>Actinomycetota</taxon>
        <taxon>Actinomycetes</taxon>
        <taxon>Actinomycetales</taxon>
        <taxon>Actinomycetaceae</taxon>
        <taxon>Winkia</taxon>
    </lineage>
</organism>
<dbReference type="CDD" id="cd00118">
    <property type="entry name" value="LysM"/>
    <property type="match status" value="1"/>
</dbReference>
<proteinExistence type="predicted"/>
<dbReference type="GeneID" id="35867240"/>
<dbReference type="SMART" id="SM00257">
    <property type="entry name" value="LysM"/>
    <property type="match status" value="1"/>
</dbReference>
<feature type="domain" description="LysM" evidence="2">
    <location>
        <begin position="85"/>
        <end position="134"/>
    </location>
</feature>
<accession>A0A2I1IKE9</accession>
<dbReference type="EMBL" id="PKKO01000006">
    <property type="protein sequence ID" value="PKY71597.1"/>
    <property type="molecule type" value="Genomic_DNA"/>
</dbReference>
<dbReference type="SUPFAM" id="SSF54106">
    <property type="entry name" value="LysM domain"/>
    <property type="match status" value="1"/>
</dbReference>
<comment type="caution">
    <text evidence="3">The sequence shown here is derived from an EMBL/GenBank/DDBJ whole genome shotgun (WGS) entry which is preliminary data.</text>
</comment>
<keyword evidence="1" id="KW-0472">Membrane</keyword>
<dbReference type="Proteomes" id="UP000235122">
    <property type="component" value="Unassembled WGS sequence"/>
</dbReference>
<keyword evidence="1" id="KW-1133">Transmembrane helix</keyword>
<evidence type="ECO:0000313" key="3">
    <source>
        <dbReference type="EMBL" id="PKY71597.1"/>
    </source>
</evidence>
<evidence type="ECO:0000259" key="2">
    <source>
        <dbReference type="PROSITE" id="PS51782"/>
    </source>
</evidence>
<dbReference type="InterPro" id="IPR036779">
    <property type="entry name" value="LysM_dom_sf"/>
</dbReference>
<dbReference type="RefSeq" id="WP_060798054.1">
    <property type="nucleotide sequence ID" value="NZ_JASOXK010000004.1"/>
</dbReference>
<keyword evidence="4" id="KW-1185">Reference proteome</keyword>
<protein>
    <submittedName>
        <fullName evidence="3">LysM peptidoglycan-binding domain-containing protein</fullName>
    </submittedName>
</protein>
<feature type="transmembrane region" description="Helical" evidence="1">
    <location>
        <begin position="55"/>
        <end position="75"/>
    </location>
</feature>
<dbReference type="Gene3D" id="3.10.350.10">
    <property type="entry name" value="LysM domain"/>
    <property type="match status" value="1"/>
</dbReference>
<dbReference type="Pfam" id="PF01476">
    <property type="entry name" value="LysM"/>
    <property type="match status" value="1"/>
</dbReference>
<dbReference type="STRING" id="33007.HMPREF3198_01885"/>
<gene>
    <name evidence="3" type="ORF">CYJ19_10285</name>
</gene>
<evidence type="ECO:0000256" key="1">
    <source>
        <dbReference type="SAM" id="Phobius"/>
    </source>
</evidence>
<name>A0A2I1IKE9_9ACTO</name>
<sequence>MSALPISPQAQPVRHLQLVDQAYMMRLRRRKDRVRGVVQEPAGSASAAKKLGARVGLVVCLGLALLLGGGIGLSLPGATYSGPTASYTVSSGETLWSIAKYVAGNASVADTVEHIKDLNGLRSSKLYPGQQLSVPSR</sequence>
<dbReference type="InterPro" id="IPR018392">
    <property type="entry name" value="LysM"/>
</dbReference>
<reference evidence="3 4" key="1">
    <citation type="submission" date="2017-12" db="EMBL/GenBank/DDBJ databases">
        <title>Phylogenetic diversity of female urinary microbiome.</title>
        <authorList>
            <person name="Thomas-White K."/>
            <person name="Wolfe A.J."/>
        </authorList>
    </citation>
    <scope>NUCLEOTIDE SEQUENCE [LARGE SCALE GENOMIC DNA]</scope>
    <source>
        <strain evidence="3 4">UMB0402</strain>
    </source>
</reference>
<dbReference type="AlphaFoldDB" id="A0A2I1IKE9"/>
<dbReference type="PROSITE" id="PS51782">
    <property type="entry name" value="LYSM"/>
    <property type="match status" value="1"/>
</dbReference>